<dbReference type="SUPFAM" id="SSF56601">
    <property type="entry name" value="beta-lactamase/transpeptidase-like"/>
    <property type="match status" value="1"/>
</dbReference>
<feature type="compositionally biased region" description="Polar residues" evidence="1">
    <location>
        <begin position="39"/>
        <end position="56"/>
    </location>
</feature>
<keyword evidence="2" id="KW-0472">Membrane</keyword>
<dbReference type="Pfam" id="PF13354">
    <property type="entry name" value="Beta-lactamase2"/>
    <property type="match status" value="1"/>
</dbReference>
<sequence>MNTQRKNTRKTTSALEKNSQMRRLAASSRAADQPKKVAQNPQKKATSPRKTSSAAQPSKGRAQTAATVTKHNKKRMKKRRLRIMRFFTVAVAATILGAGGFVLTKDVAPSVAKSLRADWTMMLASTATIPFSQQEYNSLATKMRAYLNTVPGTVGVSLLDINSGAAVAIHGTATYSAAETLALPVTMTLYSDIAQGLLKPTDTVALTAADLQAGPGYIGGMPLGTSFTYAQLAKAAVVRGDVVAINMLMRALGPDQVSRFSQGLGSDAPMTPPYTVTPVDLTKYMVTLYTMAQAHKTALAPLLQDLAQVPTAGRLQSGLSGSSVSSFYHVLGNWPNQFHDSALFVIANRPLALSVCTEGMNETTADIVEKNLSAMVTQFVKQQMALHKTAP</sequence>
<feature type="transmembrane region" description="Helical" evidence="2">
    <location>
        <begin position="83"/>
        <end position="103"/>
    </location>
</feature>
<dbReference type="EMBL" id="LPVJ01000061">
    <property type="protein sequence ID" value="KUO95018.1"/>
    <property type="molecule type" value="Genomic_DNA"/>
</dbReference>
<dbReference type="RefSeq" id="WP_067718977.1">
    <property type="nucleotide sequence ID" value="NZ_LPVJ01000061.1"/>
</dbReference>
<organism evidence="4 5">
    <name type="scientific">Ferroacidibacillus organovorans</name>
    <dbReference type="NCBI Taxonomy" id="1765683"/>
    <lineage>
        <taxon>Bacteria</taxon>
        <taxon>Bacillati</taxon>
        <taxon>Bacillota</taxon>
        <taxon>Bacilli</taxon>
        <taxon>Bacillales</taxon>
        <taxon>Alicyclobacillaceae</taxon>
        <taxon>Ferroacidibacillus</taxon>
    </lineage>
</organism>
<feature type="compositionally biased region" description="Polar residues" evidence="1">
    <location>
        <begin position="1"/>
        <end position="18"/>
    </location>
</feature>
<evidence type="ECO:0000313" key="5">
    <source>
        <dbReference type="Proteomes" id="UP000053557"/>
    </source>
</evidence>
<dbReference type="InterPro" id="IPR045155">
    <property type="entry name" value="Beta-lactam_cat"/>
</dbReference>
<dbReference type="OrthoDB" id="9775096at2"/>
<dbReference type="GO" id="GO:0046677">
    <property type="term" value="P:response to antibiotic"/>
    <property type="evidence" value="ECO:0007669"/>
    <property type="project" value="InterPro"/>
</dbReference>
<gene>
    <name evidence="4" type="ORF">ATW55_05145</name>
</gene>
<keyword evidence="2" id="KW-0812">Transmembrane</keyword>
<evidence type="ECO:0000259" key="3">
    <source>
        <dbReference type="Pfam" id="PF13354"/>
    </source>
</evidence>
<dbReference type="GO" id="GO:0008800">
    <property type="term" value="F:beta-lactamase activity"/>
    <property type="evidence" value="ECO:0007669"/>
    <property type="project" value="InterPro"/>
</dbReference>
<dbReference type="InterPro" id="IPR012338">
    <property type="entry name" value="Beta-lactam/transpept-like"/>
</dbReference>
<evidence type="ECO:0000313" key="4">
    <source>
        <dbReference type="EMBL" id="KUO95018.1"/>
    </source>
</evidence>
<feature type="region of interest" description="Disordered" evidence="1">
    <location>
        <begin position="1"/>
        <end position="77"/>
    </location>
</feature>
<keyword evidence="5" id="KW-1185">Reference proteome</keyword>
<dbReference type="Proteomes" id="UP000053557">
    <property type="component" value="Unassembled WGS sequence"/>
</dbReference>
<comment type="caution">
    <text evidence="4">The sequence shown here is derived from an EMBL/GenBank/DDBJ whole genome shotgun (WGS) entry which is preliminary data.</text>
</comment>
<evidence type="ECO:0000256" key="1">
    <source>
        <dbReference type="SAM" id="MobiDB-lite"/>
    </source>
</evidence>
<protein>
    <recommendedName>
        <fullName evidence="3">Beta-lactamase class A catalytic domain-containing protein</fullName>
    </recommendedName>
</protein>
<dbReference type="GO" id="GO:0030655">
    <property type="term" value="P:beta-lactam antibiotic catabolic process"/>
    <property type="evidence" value="ECO:0007669"/>
    <property type="project" value="InterPro"/>
</dbReference>
<name>A0A101XP56_9BACL</name>
<dbReference type="PANTHER" id="PTHR35333">
    <property type="entry name" value="BETA-LACTAMASE"/>
    <property type="match status" value="1"/>
</dbReference>
<dbReference type="PANTHER" id="PTHR35333:SF3">
    <property type="entry name" value="BETA-LACTAMASE-TYPE TRANSPEPTIDASE FOLD CONTAINING PROTEIN"/>
    <property type="match status" value="1"/>
</dbReference>
<dbReference type="AlphaFoldDB" id="A0A101XP56"/>
<reference evidence="4 5" key="1">
    <citation type="submission" date="2015-12" db="EMBL/GenBank/DDBJ databases">
        <title>Draft genome sequence of Acidibacillus ferrooxidans ITV001, isolated from a chalcopyrite acid mine drainage site in Brazil.</title>
        <authorList>
            <person name="Dall'Agnol H."/>
            <person name="Nancucheo I."/>
            <person name="Johnson B."/>
            <person name="Oliveira R."/>
            <person name="Leite L."/>
            <person name="Pylro V."/>
            <person name="Nunes G.L."/>
            <person name="Tzotzos G."/>
            <person name="Fernandes G.R."/>
            <person name="Dutra J."/>
            <person name="Orellana S.C."/>
            <person name="Oliveira G."/>
        </authorList>
    </citation>
    <scope>NUCLEOTIDE SEQUENCE [LARGE SCALE GENOMIC DNA]</scope>
    <source>
        <strain evidence="5">ITV01</strain>
    </source>
</reference>
<dbReference type="Gene3D" id="3.40.710.10">
    <property type="entry name" value="DD-peptidase/beta-lactamase superfamily"/>
    <property type="match status" value="1"/>
</dbReference>
<evidence type="ECO:0000256" key="2">
    <source>
        <dbReference type="SAM" id="Phobius"/>
    </source>
</evidence>
<keyword evidence="2" id="KW-1133">Transmembrane helix</keyword>
<accession>A0A101XP56</accession>
<proteinExistence type="predicted"/>
<feature type="domain" description="Beta-lactamase class A catalytic" evidence="3">
    <location>
        <begin position="155"/>
        <end position="357"/>
    </location>
</feature>
<dbReference type="InterPro" id="IPR000871">
    <property type="entry name" value="Beta-lactam_class-A"/>
</dbReference>